<evidence type="ECO:0000313" key="1">
    <source>
        <dbReference type="EMBL" id="KAK3081988.1"/>
    </source>
</evidence>
<keyword evidence="2" id="KW-1185">Reference proteome</keyword>
<accession>A0ACC3DZG2</accession>
<organism evidence="1 2">
    <name type="scientific">Coniosporium uncinatum</name>
    <dbReference type="NCBI Taxonomy" id="93489"/>
    <lineage>
        <taxon>Eukaryota</taxon>
        <taxon>Fungi</taxon>
        <taxon>Dikarya</taxon>
        <taxon>Ascomycota</taxon>
        <taxon>Pezizomycotina</taxon>
        <taxon>Dothideomycetes</taxon>
        <taxon>Dothideomycetes incertae sedis</taxon>
        <taxon>Coniosporium</taxon>
    </lineage>
</organism>
<sequence length="158" mass="17341">MSPSLVTRSMNRVVDSFAKRGQRASLRRNFAPRWSSIKLVRSCSNSSMTLVEDDVAQQTPAEPTTQQPDPSASERPQALPTRENPPQATLDLSSGSGTATLPGLGPMVVNVDGTISRIANWDQMAEVERQNTLRILKRRNKVRLDALKAQEENQGSAN</sequence>
<reference evidence="1" key="1">
    <citation type="submission" date="2024-09" db="EMBL/GenBank/DDBJ databases">
        <title>Black Yeasts Isolated from many extreme environments.</title>
        <authorList>
            <person name="Coleine C."/>
            <person name="Stajich J.E."/>
            <person name="Selbmann L."/>
        </authorList>
    </citation>
    <scope>NUCLEOTIDE SEQUENCE</scope>
    <source>
        <strain evidence="1">CCFEE 5737</strain>
    </source>
</reference>
<gene>
    <name evidence="1" type="ORF">LTS18_009296</name>
</gene>
<protein>
    <submittedName>
        <fullName evidence="1">Uncharacterized protein</fullName>
    </submittedName>
</protein>
<proteinExistence type="predicted"/>
<dbReference type="EMBL" id="JAWDJW010000025">
    <property type="protein sequence ID" value="KAK3081988.1"/>
    <property type="molecule type" value="Genomic_DNA"/>
</dbReference>
<name>A0ACC3DZG2_9PEZI</name>
<evidence type="ECO:0000313" key="2">
    <source>
        <dbReference type="Proteomes" id="UP001186974"/>
    </source>
</evidence>
<comment type="caution">
    <text evidence="1">The sequence shown here is derived from an EMBL/GenBank/DDBJ whole genome shotgun (WGS) entry which is preliminary data.</text>
</comment>
<dbReference type="Proteomes" id="UP001186974">
    <property type="component" value="Unassembled WGS sequence"/>
</dbReference>